<reference evidence="3" key="1">
    <citation type="journal article" date="2013" name="J. Plant Res.">
        <title>Effect of fungi and light on seed germination of three Opuntia species from semiarid lands of central Mexico.</title>
        <authorList>
            <person name="Delgado-Sanchez P."/>
            <person name="Jimenez-Bremont J.F."/>
            <person name="Guerrero-Gonzalez Mde L."/>
            <person name="Flores J."/>
        </authorList>
    </citation>
    <scope>NUCLEOTIDE SEQUENCE</scope>
    <source>
        <tissue evidence="3">Cladode</tissue>
    </source>
</reference>
<evidence type="ECO:0000259" key="2">
    <source>
        <dbReference type="Pfam" id="PF17684"/>
    </source>
</evidence>
<dbReference type="PANTHER" id="PTHR31172:SF7">
    <property type="entry name" value="STOMATAL CLOSURE-RELATED ACTIN-BINDING PROTEIN 3"/>
    <property type="match status" value="1"/>
</dbReference>
<name>A0A7C9CMN0_OPUST</name>
<organism evidence="3">
    <name type="scientific">Opuntia streptacantha</name>
    <name type="common">Prickly pear cactus</name>
    <name type="synonym">Opuntia cardona</name>
    <dbReference type="NCBI Taxonomy" id="393608"/>
    <lineage>
        <taxon>Eukaryota</taxon>
        <taxon>Viridiplantae</taxon>
        <taxon>Streptophyta</taxon>
        <taxon>Embryophyta</taxon>
        <taxon>Tracheophyta</taxon>
        <taxon>Spermatophyta</taxon>
        <taxon>Magnoliopsida</taxon>
        <taxon>eudicotyledons</taxon>
        <taxon>Gunneridae</taxon>
        <taxon>Pentapetalae</taxon>
        <taxon>Caryophyllales</taxon>
        <taxon>Cactineae</taxon>
        <taxon>Cactaceae</taxon>
        <taxon>Opuntioideae</taxon>
        <taxon>Opuntia</taxon>
    </lineage>
</organism>
<feature type="domain" description="Stomatal closure-related actin-binding protein PH" evidence="2">
    <location>
        <begin position="113"/>
        <end position="220"/>
    </location>
</feature>
<dbReference type="AlphaFoldDB" id="A0A7C9CMN0"/>
<proteinExistence type="predicted"/>
<dbReference type="Gene3D" id="2.30.29.140">
    <property type="match status" value="1"/>
</dbReference>
<feature type="domain" description="Stomatal closure-related actin-binding protein Ig" evidence="1">
    <location>
        <begin position="13"/>
        <end position="110"/>
    </location>
</feature>
<dbReference type="Pfam" id="PF16709">
    <property type="entry name" value="SCAB-Ig"/>
    <property type="match status" value="1"/>
</dbReference>
<dbReference type="InterPro" id="IPR041144">
    <property type="entry name" value="SCAB-PH"/>
</dbReference>
<protein>
    <submittedName>
        <fullName evidence="3">Uncharacterized protein</fullName>
    </submittedName>
</protein>
<dbReference type="InterPro" id="IPR032015">
    <property type="entry name" value="SCAB-Ig"/>
</dbReference>
<dbReference type="PANTHER" id="PTHR31172">
    <property type="entry name" value="STOMATAL CLOSURE-RELATED ACTIN-BINDING PROTEIN 1"/>
    <property type="match status" value="1"/>
</dbReference>
<dbReference type="GO" id="GO:0010119">
    <property type="term" value="P:regulation of stomatal movement"/>
    <property type="evidence" value="ECO:0007669"/>
    <property type="project" value="InterPro"/>
</dbReference>
<accession>A0A7C9CMN0</accession>
<dbReference type="Gene3D" id="2.60.40.2700">
    <property type="match status" value="1"/>
</dbReference>
<evidence type="ECO:0000259" key="1">
    <source>
        <dbReference type="Pfam" id="PF16709"/>
    </source>
</evidence>
<sequence length="222" mass="24610">MSKRAEESRLCVYQLDGAQTLGSCLRIRPRSNSAPDLSQCSIQWYRMSCESDQRQIIAGANRTIYAPEPLDVGKLLQADVKSDTQTISITTIAGIEAAPGLTSYVQSLMRKSNIEFNVMISQMNGRDYPSRSVHVLHVGKTRIKLCRGWMNKTRESFSTSMQLCGVRGGVSAASKSLFWQARKGLSYVLTFESERDRNAAIIIARKCALDCHIILAGPDDQA</sequence>
<dbReference type="GO" id="GO:0007015">
    <property type="term" value="P:actin filament organization"/>
    <property type="evidence" value="ECO:0007669"/>
    <property type="project" value="InterPro"/>
</dbReference>
<dbReference type="Pfam" id="PF17684">
    <property type="entry name" value="SCAB-PH"/>
    <property type="match status" value="1"/>
</dbReference>
<dbReference type="InterPro" id="IPR039640">
    <property type="entry name" value="SCAB"/>
</dbReference>
<reference evidence="3" key="2">
    <citation type="submission" date="2020-07" db="EMBL/GenBank/DDBJ databases">
        <authorList>
            <person name="Vera ALvarez R."/>
            <person name="Arias-Moreno D.M."/>
            <person name="Jimenez-Jacinto V."/>
            <person name="Jimenez-Bremont J.F."/>
            <person name="Swaminathan K."/>
            <person name="Moose S.P."/>
            <person name="Guerrero-Gonzalez M.L."/>
            <person name="Marino-Ramirez L."/>
            <person name="Landsman D."/>
            <person name="Rodriguez-Kessler M."/>
            <person name="Delgado-Sanchez P."/>
        </authorList>
    </citation>
    <scope>NUCLEOTIDE SEQUENCE</scope>
    <source>
        <tissue evidence="3">Cladode</tissue>
    </source>
</reference>
<dbReference type="GO" id="GO:0003779">
    <property type="term" value="F:actin binding"/>
    <property type="evidence" value="ECO:0007669"/>
    <property type="project" value="InterPro"/>
</dbReference>
<evidence type="ECO:0000313" key="3">
    <source>
        <dbReference type="EMBL" id="MBA4616349.1"/>
    </source>
</evidence>
<dbReference type="EMBL" id="GISG01011008">
    <property type="protein sequence ID" value="MBA4616349.1"/>
    <property type="molecule type" value="Transcribed_RNA"/>
</dbReference>